<dbReference type="EMBL" id="RBZW01000070">
    <property type="protein sequence ID" value="THE63197.1"/>
    <property type="molecule type" value="Genomic_DNA"/>
</dbReference>
<protein>
    <submittedName>
        <fullName evidence="2">Uncharacterized protein</fullName>
    </submittedName>
</protein>
<dbReference type="Proteomes" id="UP000318864">
    <property type="component" value="Unassembled WGS sequence"/>
</dbReference>
<organism evidence="2 3">
    <name type="scientific">Salinadaptatus halalkaliphilus</name>
    <dbReference type="NCBI Taxonomy" id="2419781"/>
    <lineage>
        <taxon>Archaea</taxon>
        <taxon>Methanobacteriati</taxon>
        <taxon>Methanobacteriota</taxon>
        <taxon>Stenosarchaea group</taxon>
        <taxon>Halobacteria</taxon>
        <taxon>Halobacteriales</taxon>
        <taxon>Natrialbaceae</taxon>
        <taxon>Salinadaptatus</taxon>
    </lineage>
</organism>
<proteinExistence type="predicted"/>
<evidence type="ECO:0000313" key="2">
    <source>
        <dbReference type="EMBL" id="THE63197.1"/>
    </source>
</evidence>
<dbReference type="AlphaFoldDB" id="A0A4V3VKV7"/>
<keyword evidence="3" id="KW-1185">Reference proteome</keyword>
<reference evidence="2 3" key="1">
    <citation type="submission" date="2018-10" db="EMBL/GenBank/DDBJ databases">
        <title>Natronolimnobius sp. XQ-INN 246 isolated from Inner Mongolia Autonomous Region of China.</title>
        <authorList>
            <person name="Xue Q."/>
        </authorList>
    </citation>
    <scope>NUCLEOTIDE SEQUENCE [LARGE SCALE GENOMIC DNA]</scope>
    <source>
        <strain evidence="2 3">XQ-INN 246</strain>
    </source>
</reference>
<dbReference type="RefSeq" id="WP_141466338.1">
    <property type="nucleotide sequence ID" value="NZ_RBZW01000070.1"/>
</dbReference>
<feature type="region of interest" description="Disordered" evidence="1">
    <location>
        <begin position="1"/>
        <end position="20"/>
    </location>
</feature>
<name>A0A4V3VKV7_9EURY</name>
<accession>A0A4V3VKV7</accession>
<comment type="caution">
    <text evidence="2">The sequence shown here is derived from an EMBL/GenBank/DDBJ whole genome shotgun (WGS) entry which is preliminary data.</text>
</comment>
<dbReference type="OrthoDB" id="190004at2157"/>
<gene>
    <name evidence="2" type="ORF">D8Y22_19625</name>
</gene>
<evidence type="ECO:0000313" key="3">
    <source>
        <dbReference type="Proteomes" id="UP000318864"/>
    </source>
</evidence>
<evidence type="ECO:0000256" key="1">
    <source>
        <dbReference type="SAM" id="MobiDB-lite"/>
    </source>
</evidence>
<dbReference type="SUPFAM" id="SSF82171">
    <property type="entry name" value="DPP6 N-terminal domain-like"/>
    <property type="match status" value="1"/>
</dbReference>
<sequence length="232" mass="25611">MIRRRLLTKGPADPPGFDRAACPSSPTDLYISYDGSRFHCQAVSSANGSWELLFGRRADGDRSRWFRFRQDELVDTRHVSRPVDGAIADDGTAIVVSAGDPATLGGELTVLGDDGIVLSRQFDRSLGRPVVRPDGDVCAISTRPPEPTVYGCCLRTETWILERTFRERTIRLLGFHADGDESYCYVGVRSAGDPYLALDEEGEVAWESDRHWATRSLADRVGSFVDSIRLGA</sequence>